<dbReference type="NCBIfam" id="TIGR04187">
    <property type="entry name" value="GRASP_SAV_5884"/>
    <property type="match status" value="1"/>
</dbReference>
<sequence>MSEAPVLVVTALGDVTADLVLGELYGRGVPAVRLDPASDFSDTASMSARIEGGAFTGEVTTATRHLDLSSVRSVYWRRPTPFSSPQQADTPEKRFAVEQSRHGYSGALHALPEVPYVNHPARNREAENKVLQLATAARLGFSLPNTLITDVPADAAKFAAEHETVIYKPVHRVHLAGEDGRNRTIWVRTVRADELDDSIALCPHLFQACVPKVADVRLAMVGDQAFATRIDIDGDHLDWRQDQSLITCSPVPAPGPVRDAARTFLHTFGLRFGAFDFALDEDGRWWFLECNPNGQWAFVDESTTRAIACALADTLQKGDTA</sequence>
<dbReference type="Proteomes" id="UP001500668">
    <property type="component" value="Unassembled WGS sequence"/>
</dbReference>
<keyword evidence="3" id="KW-1185">Reference proteome</keyword>
<evidence type="ECO:0000313" key="2">
    <source>
        <dbReference type="EMBL" id="GAA0621036.1"/>
    </source>
</evidence>
<dbReference type="SUPFAM" id="SSF56059">
    <property type="entry name" value="Glutathione synthetase ATP-binding domain-like"/>
    <property type="match status" value="1"/>
</dbReference>
<dbReference type="InterPro" id="IPR048936">
    <property type="entry name" value="MvdD-like_ATPgrasp"/>
</dbReference>
<reference evidence="3" key="1">
    <citation type="journal article" date="2019" name="Int. J. Syst. Evol. Microbiol.">
        <title>The Global Catalogue of Microorganisms (GCM) 10K type strain sequencing project: providing services to taxonomists for standard genome sequencing and annotation.</title>
        <authorList>
            <consortium name="The Broad Institute Genomics Platform"/>
            <consortium name="The Broad Institute Genome Sequencing Center for Infectious Disease"/>
            <person name="Wu L."/>
            <person name="Ma J."/>
        </authorList>
    </citation>
    <scope>NUCLEOTIDE SEQUENCE [LARGE SCALE GENOMIC DNA]</scope>
    <source>
        <strain evidence="3">JCM 5067</strain>
    </source>
</reference>
<dbReference type="InterPro" id="IPR026449">
    <property type="entry name" value="GRASP_SAV_5884"/>
</dbReference>
<dbReference type="Pfam" id="PF21068">
    <property type="entry name" value="ATPgraspMvdD"/>
    <property type="match status" value="1"/>
</dbReference>
<gene>
    <name evidence="2" type="primary">tgmB_4</name>
    <name evidence="2" type="ORF">GCM10010394_59560</name>
</gene>
<proteinExistence type="predicted"/>
<protein>
    <submittedName>
        <fullName evidence="2">ATP-grasp ribosomal peptide maturase</fullName>
    </submittedName>
</protein>
<dbReference type="Gene3D" id="3.30.470.20">
    <property type="entry name" value="ATP-grasp fold, B domain"/>
    <property type="match status" value="1"/>
</dbReference>
<name>A0ABP3RYG9_9ACTN</name>
<dbReference type="PANTHER" id="PTHR21621">
    <property type="entry name" value="RIBOSOMAL PROTEIN S6 MODIFICATION PROTEIN"/>
    <property type="match status" value="1"/>
</dbReference>
<dbReference type="EMBL" id="BAAACA010000043">
    <property type="protein sequence ID" value="GAA0621036.1"/>
    <property type="molecule type" value="Genomic_DNA"/>
</dbReference>
<feature type="domain" description="MvdD-like pre-ATP grasp" evidence="1">
    <location>
        <begin position="6"/>
        <end position="121"/>
    </location>
</feature>
<evidence type="ECO:0000259" key="1">
    <source>
        <dbReference type="Pfam" id="PF21068"/>
    </source>
</evidence>
<organism evidence="2 3">
    <name type="scientific">Streptomyces crystallinus</name>
    <dbReference type="NCBI Taxonomy" id="68191"/>
    <lineage>
        <taxon>Bacteria</taxon>
        <taxon>Bacillati</taxon>
        <taxon>Actinomycetota</taxon>
        <taxon>Actinomycetes</taxon>
        <taxon>Kitasatosporales</taxon>
        <taxon>Streptomycetaceae</taxon>
        <taxon>Streptomyces</taxon>
    </lineage>
</organism>
<accession>A0ABP3RYG9</accession>
<evidence type="ECO:0000313" key="3">
    <source>
        <dbReference type="Proteomes" id="UP001500668"/>
    </source>
</evidence>
<comment type="caution">
    <text evidence="2">The sequence shown here is derived from an EMBL/GenBank/DDBJ whole genome shotgun (WGS) entry which is preliminary data.</text>
</comment>
<dbReference type="RefSeq" id="WP_344078746.1">
    <property type="nucleotide sequence ID" value="NZ_BAAACA010000043.1"/>
</dbReference>
<dbReference type="PANTHER" id="PTHR21621:SF0">
    <property type="entry name" value="BETA-CITRYLGLUTAMATE SYNTHASE B-RELATED"/>
    <property type="match status" value="1"/>
</dbReference>